<dbReference type="SUPFAM" id="SSF54862">
    <property type="entry name" value="4Fe-4S ferredoxins"/>
    <property type="match status" value="1"/>
</dbReference>
<dbReference type="PANTHER" id="PTHR42783:SF3">
    <property type="entry name" value="GLUTAMATE SYNTHASE [NADPH] SMALL CHAIN-RELATED"/>
    <property type="match status" value="1"/>
</dbReference>
<dbReference type="SUPFAM" id="SSF53706">
    <property type="entry name" value="Formate dehydrogenase/DMSO reductase, domains 1-3"/>
    <property type="match status" value="1"/>
</dbReference>
<dbReference type="AlphaFoldDB" id="A0A1I2HM81"/>
<gene>
    <name evidence="2" type="ORF">SAMN04488541_102474</name>
</gene>
<dbReference type="CDD" id="cd10551">
    <property type="entry name" value="PsrB"/>
    <property type="match status" value="1"/>
</dbReference>
<dbReference type="PROSITE" id="PS51379">
    <property type="entry name" value="4FE4S_FER_2"/>
    <property type="match status" value="3"/>
</dbReference>
<dbReference type="RefSeq" id="WP_091546666.1">
    <property type="nucleotide sequence ID" value="NZ_FONY01000024.1"/>
</dbReference>
<name>A0A1I2HM81_9BACT</name>
<dbReference type="InterPro" id="IPR030948">
    <property type="entry name" value="TAT_var_transloc_signal_dom"/>
</dbReference>
<dbReference type="Proteomes" id="UP000199513">
    <property type="component" value="Unassembled WGS sequence"/>
</dbReference>
<reference evidence="2 3" key="1">
    <citation type="submission" date="2016-10" db="EMBL/GenBank/DDBJ databases">
        <authorList>
            <person name="de Groot N.N."/>
        </authorList>
    </citation>
    <scope>NUCLEOTIDE SEQUENCE [LARGE SCALE GENOMIC DNA]</scope>
    <source>
        <strain>GEY</strain>
        <strain evidence="3">DSM 9560</strain>
    </source>
</reference>
<dbReference type="InterPro" id="IPR017896">
    <property type="entry name" value="4Fe4S_Fe-S-bd"/>
</dbReference>
<feature type="domain" description="4Fe-4S ferredoxin-type" evidence="1">
    <location>
        <begin position="886"/>
        <end position="917"/>
    </location>
</feature>
<evidence type="ECO:0000313" key="2">
    <source>
        <dbReference type="EMBL" id="SFF30380.1"/>
    </source>
</evidence>
<dbReference type="InterPro" id="IPR006311">
    <property type="entry name" value="TAT_signal"/>
</dbReference>
<dbReference type="Gene3D" id="3.40.228.10">
    <property type="entry name" value="Dimethylsulfoxide Reductase, domain 2"/>
    <property type="match status" value="1"/>
</dbReference>
<dbReference type="Gene3D" id="2.20.25.90">
    <property type="entry name" value="ADC-like domains"/>
    <property type="match status" value="1"/>
</dbReference>
<sequence length="1076" mass="119653">MSDTKKFYWKGIEELTNDIEVVKYADKEFPEHLPIKDSFGDNSEEVKSNRRDFLKLMGFSVAAVSLAACDTPVKHAIPYIVKPEEITPGIPNYYASTYAEGGDYCAILVKTREGRPIFIEGNNYSNVTFGGTSARVNASIMSLYDIERAKNPTINGKDTDWATVDKEISAKLASITQSGGQIRIVSNTILSPSTKKVIADFIAKYPTTVHVTYDPISSSALLQANKAKFGKAVVPSYKFDKANIIASFGADFLGTWISPIEYARQFAQNRKVNKDKKQMSRLYSFESIMSLTGANADYRTPIKPSQEGLVLAKLYNLIAAKAGKSTISTADVKIPYLEKCANDLWENREKALVVSGSNDVKLQTLANEINEMLGSYGTTIDINTPSFQRQGDDAAMSTFVKDVEAGNVKGVIFYNCNPVYDHPQGASLAKNLSKVELRISTADRAKGETSSLCTYNCPDSHFLESWNDAEPKKGYFSLGQPTIMTIFNTRQVQQSLLTWAGITTDYLTYIRNFWKENLFKLQSKESEFELFWKRSLHNGVFEPTVGEGYTSLNEASATAPASIDLGAIASEIGSEYKATNSGVELVIYPKVLIGSGAEANNPYIQDSPDPISKMTWGNYVSVPLSMAKQMGFVNKENKATTATVKVGNQEFNLPVFIQPGQAPDTIAIALGYGRVNTDKISVGKVANEAGGVNMYPFAARGSEVKYAQFTGVSIADSGDWERLATTQTHSTFMGRETIIQEASLAQYQKDEKAGRFFPHISGSIKGKRKPTDVTIWDVSSDGYSAENETRTEYEKTLWNARRGIKADIHKYPNHHWGMSIDLNSCIGCGACITACHLENNVTVVGKKEIINRREMHWIRIDRYYTSEGDGLEERDFDKLAQVVENPKVVFQPMMCQHCNNAPCETVCPVAATTHSTEGLNQMTYNRCIGTKYCANNCPYKVRRFNWFKYYNNNEFDYHQNNDLGKMVLNPDVTVRSRGVMEKCSLCVQRIQAGKLKAKSEGRRPKDGEITTACASACPTEAIVFGDLNDTSTKISVLLDYEVEKGRAYNVLDEINTRPNVWYLTKIRNIDDEQKKA</sequence>
<dbReference type="Gene3D" id="3.40.50.740">
    <property type="match status" value="2"/>
</dbReference>
<dbReference type="NCBIfam" id="TIGR04519">
    <property type="entry name" value="MoCo_extend_TAT"/>
    <property type="match status" value="1"/>
</dbReference>
<dbReference type="PROSITE" id="PS51318">
    <property type="entry name" value="TAT"/>
    <property type="match status" value="1"/>
</dbReference>
<dbReference type="OrthoDB" id="9779457at2"/>
<dbReference type="STRING" id="1003.SAMN04488541_102474"/>
<proteinExistence type="predicted"/>
<feature type="domain" description="4Fe-4S ferredoxin-type" evidence="1">
    <location>
        <begin position="918"/>
        <end position="947"/>
    </location>
</feature>
<dbReference type="PANTHER" id="PTHR42783">
    <property type="entry name" value="GLUTAMATE SYNTHASE [NADPH] SMALL CHAIN"/>
    <property type="match status" value="1"/>
</dbReference>
<evidence type="ECO:0000313" key="3">
    <source>
        <dbReference type="Proteomes" id="UP000199513"/>
    </source>
</evidence>
<accession>A0A1I2HM81</accession>
<feature type="domain" description="4Fe-4S ferredoxin-type" evidence="1">
    <location>
        <begin position="816"/>
        <end position="846"/>
    </location>
</feature>
<dbReference type="Pfam" id="PF12838">
    <property type="entry name" value="Fer4_7"/>
    <property type="match status" value="1"/>
</dbReference>
<dbReference type="Gene3D" id="3.30.2070.10">
    <property type="entry name" value="Formate dehydrogenase/DMSO reductase"/>
    <property type="match status" value="1"/>
</dbReference>
<dbReference type="Gene3D" id="3.30.70.20">
    <property type="match status" value="2"/>
</dbReference>
<keyword evidence="3" id="KW-1185">Reference proteome</keyword>
<protein>
    <submittedName>
        <fullName evidence="2">Quinol:cytochrome c oxidoreductase iron-sulfur protein</fullName>
    </submittedName>
</protein>
<dbReference type="EMBL" id="FONY01000024">
    <property type="protein sequence ID" value="SFF30380.1"/>
    <property type="molecule type" value="Genomic_DNA"/>
</dbReference>
<evidence type="ECO:0000259" key="1">
    <source>
        <dbReference type="PROSITE" id="PS51379"/>
    </source>
</evidence>
<organism evidence="2 3">
    <name type="scientific">Thermoflexibacter ruber</name>
    <dbReference type="NCBI Taxonomy" id="1003"/>
    <lineage>
        <taxon>Bacteria</taxon>
        <taxon>Pseudomonadati</taxon>
        <taxon>Bacteroidota</taxon>
        <taxon>Cytophagia</taxon>
        <taxon>Cytophagales</taxon>
        <taxon>Thermoflexibacteraceae</taxon>
        <taxon>Thermoflexibacter</taxon>
    </lineage>
</organism>